<proteinExistence type="predicted"/>
<evidence type="ECO:0000313" key="2">
    <source>
        <dbReference type="EMBL" id="HGT70846.1"/>
    </source>
</evidence>
<name>A0A7C4M576_UNCC3</name>
<protein>
    <recommendedName>
        <fullName evidence="3">Carboxypeptidase regulatory-like domain-containing protein</fullName>
    </recommendedName>
</protein>
<keyword evidence="1" id="KW-0732">Signal</keyword>
<evidence type="ECO:0008006" key="3">
    <source>
        <dbReference type="Google" id="ProtNLM"/>
    </source>
</evidence>
<dbReference type="SUPFAM" id="SSF49478">
    <property type="entry name" value="Cna protein B-type domain"/>
    <property type="match status" value="1"/>
</dbReference>
<comment type="caution">
    <text evidence="2">The sequence shown here is derived from an EMBL/GenBank/DDBJ whole genome shotgun (WGS) entry which is preliminary data.</text>
</comment>
<feature type="signal peptide" evidence="1">
    <location>
        <begin position="1"/>
        <end position="21"/>
    </location>
</feature>
<accession>A0A7C4M576</accession>
<sequence>MKRIMAIMLAGLIALSIAGCGGNGGGSASAPTPNPVYACTLANAATVCNDGNALTIDGCSNPSTEQAACTHTPIGCNSAADCDDGDALTIEACANPGTASSACAWVAIACNTDGDCDDANSNTIDSCSNGGTVSSACANVVNRTMWVQVTAINPTTGNVPVSGASVEVLNPNGATTYAGVTDANGVVEITGRSAGTHVVSISQNPGSVPHFVQPSSQNLVIDATGSATATFNVTPAYSVTVGAYNVNLLTEIFDGASYHLTCGNNNYAAVGSAMNPVVFADVPYATGCTASSDNLAGTSPKMASDTPASQSVDVTGNQIVILTAAKPECVQDTDCPIPMGTTTPVCLDPGTSYSSCAAF</sequence>
<feature type="chain" id="PRO_5028055113" description="Carboxypeptidase regulatory-like domain-containing protein" evidence="1">
    <location>
        <begin position="22"/>
        <end position="359"/>
    </location>
</feature>
<dbReference type="PROSITE" id="PS51257">
    <property type="entry name" value="PROKAR_LIPOPROTEIN"/>
    <property type="match status" value="1"/>
</dbReference>
<reference evidence="2" key="1">
    <citation type="journal article" date="2020" name="mSystems">
        <title>Genome- and Community-Level Interaction Insights into Carbon Utilization and Element Cycling Functions of Hydrothermarchaeota in Hydrothermal Sediment.</title>
        <authorList>
            <person name="Zhou Z."/>
            <person name="Liu Y."/>
            <person name="Xu W."/>
            <person name="Pan J."/>
            <person name="Luo Z.H."/>
            <person name="Li M."/>
        </authorList>
    </citation>
    <scope>NUCLEOTIDE SEQUENCE [LARGE SCALE GENOMIC DNA]</scope>
    <source>
        <strain evidence="2">SpSt-579</strain>
    </source>
</reference>
<gene>
    <name evidence="2" type="ORF">ENT43_01120</name>
</gene>
<evidence type="ECO:0000256" key="1">
    <source>
        <dbReference type="SAM" id="SignalP"/>
    </source>
</evidence>
<organism evidence="2">
    <name type="scientific">candidate division CPR3 bacterium</name>
    <dbReference type="NCBI Taxonomy" id="2268181"/>
    <lineage>
        <taxon>Bacteria</taxon>
        <taxon>Bacteria division CPR3</taxon>
    </lineage>
</organism>
<dbReference type="AlphaFoldDB" id="A0A7C4M576"/>
<dbReference type="EMBL" id="DSYQ01000004">
    <property type="protein sequence ID" value="HGT70846.1"/>
    <property type="molecule type" value="Genomic_DNA"/>
</dbReference>